<dbReference type="InterPro" id="IPR029063">
    <property type="entry name" value="SAM-dependent_MTases_sf"/>
</dbReference>
<dbReference type="GO" id="GO:0032259">
    <property type="term" value="P:methylation"/>
    <property type="evidence" value="ECO:0007669"/>
    <property type="project" value="UniProtKB-KW"/>
</dbReference>
<evidence type="ECO:0000256" key="2">
    <source>
        <dbReference type="ARBA" id="ARBA00022679"/>
    </source>
</evidence>
<dbReference type="InterPro" id="IPR036388">
    <property type="entry name" value="WH-like_DNA-bd_sf"/>
</dbReference>
<evidence type="ECO:0000259" key="4">
    <source>
        <dbReference type="Pfam" id="PF00891"/>
    </source>
</evidence>
<name>A0A543JQD5_9PSEU</name>
<accession>A0A543JQD5</accession>
<feature type="domain" description="O-methyltransferase C-terminal" evidence="4">
    <location>
        <begin position="112"/>
        <end position="326"/>
    </location>
</feature>
<keyword evidence="2 6" id="KW-0808">Transferase</keyword>
<evidence type="ECO:0000256" key="3">
    <source>
        <dbReference type="ARBA" id="ARBA00022691"/>
    </source>
</evidence>
<dbReference type="PROSITE" id="PS51683">
    <property type="entry name" value="SAM_OMT_II"/>
    <property type="match status" value="1"/>
</dbReference>
<reference evidence="6 7" key="1">
    <citation type="submission" date="2019-06" db="EMBL/GenBank/DDBJ databases">
        <title>Sequencing the genomes of 1000 actinobacteria strains.</title>
        <authorList>
            <person name="Klenk H.-P."/>
        </authorList>
    </citation>
    <scope>NUCLEOTIDE SEQUENCE [LARGE SCALE GENOMIC DNA]</scope>
    <source>
        <strain evidence="6 7">DSM 45456</strain>
    </source>
</reference>
<dbReference type="Gene3D" id="1.20.58.1390">
    <property type="match status" value="1"/>
</dbReference>
<dbReference type="PANTHER" id="PTHR11746">
    <property type="entry name" value="O-METHYLTRANSFERASE"/>
    <property type="match status" value="1"/>
</dbReference>
<evidence type="ECO:0000313" key="7">
    <source>
        <dbReference type="Proteomes" id="UP000316628"/>
    </source>
</evidence>
<dbReference type="GO" id="GO:0008171">
    <property type="term" value="F:O-methyltransferase activity"/>
    <property type="evidence" value="ECO:0007669"/>
    <property type="project" value="InterPro"/>
</dbReference>
<dbReference type="InterPro" id="IPR012967">
    <property type="entry name" value="COMT_dimerisation"/>
</dbReference>
<keyword evidence="3" id="KW-0949">S-adenosyl-L-methionine</keyword>
<dbReference type="InterPro" id="IPR001077">
    <property type="entry name" value="COMT_C"/>
</dbReference>
<keyword evidence="1 6" id="KW-0489">Methyltransferase</keyword>
<dbReference type="AlphaFoldDB" id="A0A543JQD5"/>
<evidence type="ECO:0000256" key="1">
    <source>
        <dbReference type="ARBA" id="ARBA00022603"/>
    </source>
</evidence>
<dbReference type="InterPro" id="IPR036390">
    <property type="entry name" value="WH_DNA-bd_sf"/>
</dbReference>
<dbReference type="GO" id="GO:0046983">
    <property type="term" value="F:protein dimerization activity"/>
    <property type="evidence" value="ECO:0007669"/>
    <property type="project" value="InterPro"/>
</dbReference>
<dbReference type="InterPro" id="IPR016461">
    <property type="entry name" value="COMT-like"/>
</dbReference>
<dbReference type="Pfam" id="PF08100">
    <property type="entry name" value="Dimerisation"/>
    <property type="match status" value="1"/>
</dbReference>
<dbReference type="SUPFAM" id="SSF53335">
    <property type="entry name" value="S-adenosyl-L-methionine-dependent methyltransferases"/>
    <property type="match status" value="1"/>
</dbReference>
<evidence type="ECO:0000313" key="6">
    <source>
        <dbReference type="EMBL" id="TQM85071.1"/>
    </source>
</evidence>
<proteinExistence type="predicted"/>
<dbReference type="Gene3D" id="1.10.10.10">
    <property type="entry name" value="Winged helix-like DNA-binding domain superfamily/Winged helix DNA-binding domain"/>
    <property type="match status" value="1"/>
</dbReference>
<dbReference type="Gene3D" id="3.40.50.150">
    <property type="entry name" value="Vaccinia Virus protein VP39"/>
    <property type="match status" value="1"/>
</dbReference>
<evidence type="ECO:0000259" key="5">
    <source>
        <dbReference type="Pfam" id="PF08100"/>
    </source>
</evidence>
<comment type="caution">
    <text evidence="6">The sequence shown here is derived from an EMBL/GenBank/DDBJ whole genome shotgun (WGS) entry which is preliminary data.</text>
</comment>
<dbReference type="PIRSF" id="PIRSF005739">
    <property type="entry name" value="O-mtase"/>
    <property type="match status" value="1"/>
</dbReference>
<gene>
    <name evidence="6" type="ORF">FHX81_7540</name>
</gene>
<dbReference type="Proteomes" id="UP000316628">
    <property type="component" value="Unassembled WGS sequence"/>
</dbReference>
<protein>
    <submittedName>
        <fullName evidence="6">O-methyltransferase</fullName>
    </submittedName>
</protein>
<dbReference type="Pfam" id="PF00891">
    <property type="entry name" value="Methyltransf_2"/>
    <property type="match status" value="1"/>
</dbReference>
<dbReference type="RefSeq" id="WP_211363670.1">
    <property type="nucleotide sequence ID" value="NZ_VFPP01000001.1"/>
</dbReference>
<feature type="domain" description="O-methyltransferase dimerisation" evidence="5">
    <location>
        <begin position="22"/>
        <end position="86"/>
    </location>
</feature>
<sequence>MTPEATLAKFRDYMVGPARFANLLSCFELGLIDALRDKPGASAVELGDAVGAKPDHVEQLLHLPVKEGFLAYDAATGGYSLDALADLPKEDLDRALVFMDLVKVTMLRQLYYLSESVKAGTVVGLKEFYGYDGNLFGAVAEHKDLRESWATAMDAGTARVDPWFFDNVDVPAGARVLDLAGNTGLGAINTYRLKASPGLTVTTFDLPEKEQEALENFRANGVAEHCSFIGGDVFQEVPPGFDIVLIRHFLTLWDRSEVLRILHNVNKSLDVGGQVSVLVPVYQDNVREHDSRSVDFYPAFFLGCAMGQGGPQKLSTWSGWLEECGFEMTQVVVEDPAAIPADALPLQAVLTARKIA</sequence>
<dbReference type="EMBL" id="VFPP01000001">
    <property type="protein sequence ID" value="TQM85071.1"/>
    <property type="molecule type" value="Genomic_DNA"/>
</dbReference>
<keyword evidence="7" id="KW-1185">Reference proteome</keyword>
<dbReference type="SUPFAM" id="SSF46785">
    <property type="entry name" value="Winged helix' DNA-binding domain"/>
    <property type="match status" value="1"/>
</dbReference>
<organism evidence="6 7">
    <name type="scientific">Saccharothrix saharensis</name>
    <dbReference type="NCBI Taxonomy" id="571190"/>
    <lineage>
        <taxon>Bacteria</taxon>
        <taxon>Bacillati</taxon>
        <taxon>Actinomycetota</taxon>
        <taxon>Actinomycetes</taxon>
        <taxon>Pseudonocardiales</taxon>
        <taxon>Pseudonocardiaceae</taxon>
        <taxon>Saccharothrix</taxon>
    </lineage>
</organism>